<dbReference type="Pfam" id="PF02108">
    <property type="entry name" value="FliH"/>
    <property type="match status" value="1"/>
</dbReference>
<keyword evidence="9" id="KW-1006">Bacterial flagellum protein export</keyword>
<keyword evidence="11" id="KW-0966">Cell projection</keyword>
<keyword evidence="6" id="KW-0963">Cytoplasm</keyword>
<evidence type="ECO:0000313" key="11">
    <source>
        <dbReference type="EMBL" id="WIT11403.1"/>
    </source>
</evidence>
<dbReference type="GO" id="GO:0015031">
    <property type="term" value="P:protein transport"/>
    <property type="evidence" value="ECO:0007669"/>
    <property type="project" value="UniProtKB-KW"/>
</dbReference>
<gene>
    <name evidence="11" type="primary">fliH</name>
    <name evidence="11" type="ORF">PFX98_21285</name>
</gene>
<dbReference type="PANTHER" id="PTHR34982">
    <property type="entry name" value="YOP PROTEINS TRANSLOCATION PROTEIN L"/>
    <property type="match status" value="1"/>
</dbReference>
<dbReference type="NCBIfam" id="NF009925">
    <property type="entry name" value="PRK13386.1"/>
    <property type="match status" value="1"/>
</dbReference>
<comment type="similarity">
    <text evidence="3">Belongs to the FliH family.</text>
</comment>
<evidence type="ECO:0000256" key="3">
    <source>
        <dbReference type="ARBA" id="ARBA00006602"/>
    </source>
</evidence>
<comment type="function">
    <text evidence="1">Needed for flagellar regrowth and assembly.</text>
</comment>
<protein>
    <recommendedName>
        <fullName evidence="4">Flagellar assembly protein FliH</fullName>
    </recommendedName>
</protein>
<dbReference type="KEGG" id="pais:PFX98_21285"/>
<organism evidence="11 12">
    <name type="scientific">Paucibacter sediminis</name>
    <dbReference type="NCBI Taxonomy" id="3019553"/>
    <lineage>
        <taxon>Bacteria</taxon>
        <taxon>Pseudomonadati</taxon>
        <taxon>Pseudomonadota</taxon>
        <taxon>Betaproteobacteria</taxon>
        <taxon>Burkholderiales</taxon>
        <taxon>Sphaerotilaceae</taxon>
        <taxon>Roseateles</taxon>
    </lineage>
</organism>
<dbReference type="GO" id="GO:0009288">
    <property type="term" value="C:bacterial-type flagellum"/>
    <property type="evidence" value="ECO:0007669"/>
    <property type="project" value="InterPro"/>
</dbReference>
<dbReference type="GO" id="GO:0071973">
    <property type="term" value="P:bacterial-type flagellum-dependent cell motility"/>
    <property type="evidence" value="ECO:0007669"/>
    <property type="project" value="InterPro"/>
</dbReference>
<dbReference type="InterPro" id="IPR018035">
    <property type="entry name" value="Flagellar_FliH/T3SS_HrpE"/>
</dbReference>
<dbReference type="GO" id="GO:0005829">
    <property type="term" value="C:cytosol"/>
    <property type="evidence" value="ECO:0007669"/>
    <property type="project" value="TreeGrafter"/>
</dbReference>
<evidence type="ECO:0000256" key="2">
    <source>
        <dbReference type="ARBA" id="ARBA00004496"/>
    </source>
</evidence>
<dbReference type="PRINTS" id="PR01003">
    <property type="entry name" value="FLGFLIH"/>
</dbReference>
<dbReference type="GO" id="GO:0044781">
    <property type="term" value="P:bacterial-type flagellum organization"/>
    <property type="evidence" value="ECO:0007669"/>
    <property type="project" value="UniProtKB-KW"/>
</dbReference>
<dbReference type="GO" id="GO:0003774">
    <property type="term" value="F:cytoskeletal motor activity"/>
    <property type="evidence" value="ECO:0007669"/>
    <property type="project" value="InterPro"/>
</dbReference>
<dbReference type="EMBL" id="CP116346">
    <property type="protein sequence ID" value="WIT11403.1"/>
    <property type="molecule type" value="Genomic_DNA"/>
</dbReference>
<keyword evidence="11" id="KW-0282">Flagellum</keyword>
<keyword evidence="7" id="KW-1005">Bacterial flagellum biogenesis</keyword>
<keyword evidence="12" id="KW-1185">Reference proteome</keyword>
<evidence type="ECO:0000256" key="9">
    <source>
        <dbReference type="ARBA" id="ARBA00023225"/>
    </source>
</evidence>
<evidence type="ECO:0000259" key="10">
    <source>
        <dbReference type="Pfam" id="PF02108"/>
    </source>
</evidence>
<dbReference type="RefSeq" id="WP_285232485.1">
    <property type="nucleotide sequence ID" value="NZ_CP116346.1"/>
</dbReference>
<name>A0AA95NG07_9BURK</name>
<dbReference type="InterPro" id="IPR051472">
    <property type="entry name" value="T3SS_Stator/FliH"/>
</dbReference>
<keyword evidence="11" id="KW-0969">Cilium</keyword>
<dbReference type="PANTHER" id="PTHR34982:SF1">
    <property type="entry name" value="FLAGELLAR ASSEMBLY PROTEIN FLIH"/>
    <property type="match status" value="1"/>
</dbReference>
<evidence type="ECO:0000256" key="6">
    <source>
        <dbReference type="ARBA" id="ARBA00022490"/>
    </source>
</evidence>
<evidence type="ECO:0000256" key="4">
    <source>
        <dbReference type="ARBA" id="ARBA00016507"/>
    </source>
</evidence>
<evidence type="ECO:0000256" key="8">
    <source>
        <dbReference type="ARBA" id="ARBA00022927"/>
    </source>
</evidence>
<comment type="subcellular location">
    <subcellularLocation>
        <location evidence="2">Cytoplasm</location>
    </subcellularLocation>
</comment>
<dbReference type="InterPro" id="IPR000563">
    <property type="entry name" value="Flag_FliH"/>
</dbReference>
<accession>A0AA95NG07</accession>
<evidence type="ECO:0000256" key="5">
    <source>
        <dbReference type="ARBA" id="ARBA00022448"/>
    </source>
</evidence>
<evidence type="ECO:0000256" key="7">
    <source>
        <dbReference type="ARBA" id="ARBA00022795"/>
    </source>
</evidence>
<feature type="domain" description="Flagellar assembly protein FliH/Type III secretion system HrpE" evidence="10">
    <location>
        <begin position="86"/>
        <end position="205"/>
    </location>
</feature>
<sequence>MSKPMRPHRFPPLAQLQASLALPASSPAQLQASLAQGFQEGLAKGYEEGHASGLQAGSEAAQAEGRAQGLALGRREALARFESLAAPVDALLRELKALQAEVQAAARKEVVELVEKVARQVIRCELTLQPAQLLALVDETLAGMPVARDGVEVFLNPEDLRRLQDLAPERAEAWRLLPDATLASGECRLLAGGREADAGCAQRLAACMAQVHSQLVESETEPQEQGA</sequence>
<evidence type="ECO:0000256" key="1">
    <source>
        <dbReference type="ARBA" id="ARBA00003041"/>
    </source>
</evidence>
<evidence type="ECO:0000313" key="12">
    <source>
        <dbReference type="Proteomes" id="UP001177769"/>
    </source>
</evidence>
<dbReference type="Proteomes" id="UP001177769">
    <property type="component" value="Chromosome"/>
</dbReference>
<keyword evidence="8" id="KW-0653">Protein transport</keyword>
<proteinExistence type="inferred from homology"/>
<dbReference type="AlphaFoldDB" id="A0AA95NG07"/>
<keyword evidence="5" id="KW-0813">Transport</keyword>
<reference evidence="11" key="1">
    <citation type="submission" date="2023-01" db="EMBL/GenBank/DDBJ databases">
        <title>Whole genome sequence of Paucibacter sp. S2-9 isolated from pond sediment.</title>
        <authorList>
            <person name="Jung J.Y."/>
        </authorList>
    </citation>
    <scope>NUCLEOTIDE SEQUENCE</scope>
    <source>
        <strain evidence="11">S2-9</strain>
    </source>
</reference>